<dbReference type="RefSeq" id="WP_208718138.1">
    <property type="nucleotide sequence ID" value="NZ_CP024770.1"/>
</dbReference>
<protein>
    <submittedName>
        <fullName evidence="1">Uncharacterized protein</fullName>
    </submittedName>
</protein>
<organism evidence="1 2">
    <name type="scientific">Pantoea cypripedii</name>
    <name type="common">Pectobacterium cypripedii</name>
    <name type="synonym">Erwinia cypripedii</name>
    <dbReference type="NCBI Taxonomy" id="55209"/>
    <lineage>
        <taxon>Bacteria</taxon>
        <taxon>Pseudomonadati</taxon>
        <taxon>Pseudomonadota</taxon>
        <taxon>Gammaproteobacteria</taxon>
        <taxon>Enterobacterales</taxon>
        <taxon>Erwiniaceae</taxon>
        <taxon>Pantoea</taxon>
    </lineage>
</organism>
<evidence type="ECO:0000313" key="1">
    <source>
        <dbReference type="EMBL" id="QGY32243.1"/>
    </source>
</evidence>
<accession>A0A6B9G8T4</accession>
<name>A0A6B9G8T4_PANCY</name>
<dbReference type="AlphaFoldDB" id="A0A6B9G8T4"/>
<sequence length="332" mass="37423">METNLNAAGTSALSISAEHPQMQAMRLMSLNEVKNTLTAMLSAGRYERNERIDFGSFVEGLQQRSREMFRNATLKRPWLQPIWLTSYQSLSDKAKDQVIPDLYSKYGNYGHTTTQGYRTKKNYPSGNDCRPAAFDPMSNNNVAHATTFEAVIRAIIHCNLQIVPVLKQFKLEGIPPGYISITNRGATHFNCTHVRGVKLSTLTSNFFELDILAKDMVTLSAQGDNNLFRSVPVLVMGNGVAGKDVHSEVSNETGLKRINIWWIAFETEEDKRKGIECLKIIGEKLKIPEVADLRICTIPELHDSLRWHGLRDGRTERPDIASLYEKSERVGH</sequence>
<proteinExistence type="predicted"/>
<gene>
    <name evidence="1" type="ORF">CUN67_24955</name>
</gene>
<geneLocation type="plasmid" evidence="2">
    <name>pne1b</name>
</geneLocation>
<evidence type="ECO:0000313" key="2">
    <source>
        <dbReference type="Proteomes" id="UP000502005"/>
    </source>
</evidence>
<keyword evidence="1" id="KW-0614">Plasmid</keyword>
<dbReference type="Proteomes" id="UP000502005">
    <property type="component" value="Plasmid pNE1B"/>
</dbReference>
<dbReference type="EMBL" id="CP024770">
    <property type="protein sequence ID" value="QGY32243.1"/>
    <property type="molecule type" value="Genomic_DNA"/>
</dbReference>
<reference evidence="1 2" key="1">
    <citation type="submission" date="2017-11" db="EMBL/GenBank/DDBJ databases">
        <title>Genome sequence of Pantoea cypripedii NE1.</title>
        <authorList>
            <person name="Nascimento F.X."/>
        </authorList>
    </citation>
    <scope>NUCLEOTIDE SEQUENCE [LARGE SCALE GENOMIC DNA]</scope>
    <source>
        <strain evidence="1 2">NE1</strain>
        <plasmid evidence="2">pne1b</plasmid>
    </source>
</reference>